<protein>
    <submittedName>
        <fullName evidence="2">Conjugal transfer protein TraX</fullName>
    </submittedName>
</protein>
<keyword evidence="1" id="KW-0472">Membrane</keyword>
<evidence type="ECO:0000313" key="2">
    <source>
        <dbReference type="EMBL" id="KAE9630699.1"/>
    </source>
</evidence>
<feature type="transmembrane region" description="Helical" evidence="1">
    <location>
        <begin position="20"/>
        <end position="40"/>
    </location>
</feature>
<evidence type="ECO:0000313" key="3">
    <source>
        <dbReference type="Proteomes" id="UP000483018"/>
    </source>
</evidence>
<gene>
    <name evidence="2" type="ORF">GND95_12020</name>
</gene>
<feature type="transmembrane region" description="Helical" evidence="1">
    <location>
        <begin position="147"/>
        <end position="165"/>
    </location>
</feature>
<feature type="transmembrane region" description="Helical" evidence="1">
    <location>
        <begin position="208"/>
        <end position="228"/>
    </location>
</feature>
<dbReference type="InterPro" id="IPR008875">
    <property type="entry name" value="TraX"/>
</dbReference>
<organism evidence="2 3">
    <name type="scientific">Defluviitalea raffinosedens</name>
    <dbReference type="NCBI Taxonomy" id="1450156"/>
    <lineage>
        <taxon>Bacteria</taxon>
        <taxon>Bacillati</taxon>
        <taxon>Bacillota</taxon>
        <taxon>Clostridia</taxon>
        <taxon>Lachnospirales</taxon>
        <taxon>Defluviitaleaceae</taxon>
        <taxon>Defluviitalea</taxon>
    </lineage>
</organism>
<accession>A0A7C8HDF6</accession>
<evidence type="ECO:0000256" key="1">
    <source>
        <dbReference type="SAM" id="Phobius"/>
    </source>
</evidence>
<feature type="transmembrane region" description="Helical" evidence="1">
    <location>
        <begin position="110"/>
        <end position="135"/>
    </location>
</feature>
<dbReference type="Pfam" id="PF05857">
    <property type="entry name" value="TraX"/>
    <property type="match status" value="1"/>
</dbReference>
<dbReference type="Proteomes" id="UP000483018">
    <property type="component" value="Unassembled WGS sequence"/>
</dbReference>
<keyword evidence="3" id="KW-1185">Reference proteome</keyword>
<reference evidence="2 3" key="1">
    <citation type="submission" date="2019-12" db="EMBL/GenBank/DDBJ databases">
        <title>Defluviitalea raffinosedens, isolated from a biogas fermenter, genome sequencing and characterization.</title>
        <authorList>
            <person name="Rettenmaier R."/>
            <person name="Schneider M."/>
            <person name="Neuhaus K."/>
            <person name="Liebl W."/>
            <person name="Zverlov V."/>
        </authorList>
    </citation>
    <scope>NUCLEOTIDE SEQUENCE [LARGE SCALE GENOMIC DNA]</scope>
    <source>
        <strain evidence="2 3">249c-K6</strain>
    </source>
</reference>
<sequence length="230" mass="26707">MFTMLLNHISHVFMERGSFLSEFFLDIGYFTAITMCYFLVEGYQYTRSKKKYACRLAVFAMISEIPFCLAFTKDGIIGFYGMNMMFTLLLCFLILLSIERIDNKFLRRLAITGLILLSCISDWGLLAPFFTLMFARAKDSKRRVKRTYVISCILFALYYFSEGIVKFPLGKSIIYALGAMAGMALSGIVIIYLYNGKRMEKGKTFSKWFFYVFYPLHLLILGLLRLVYLM</sequence>
<keyword evidence="1" id="KW-1133">Transmembrane helix</keyword>
<comment type="caution">
    <text evidence="2">The sequence shown here is derived from an EMBL/GenBank/DDBJ whole genome shotgun (WGS) entry which is preliminary data.</text>
</comment>
<dbReference type="AlphaFoldDB" id="A0A7C8HDF6"/>
<name>A0A7C8HDF6_9FIRM</name>
<dbReference type="EMBL" id="WSLF01000014">
    <property type="protein sequence ID" value="KAE9630699.1"/>
    <property type="molecule type" value="Genomic_DNA"/>
</dbReference>
<proteinExistence type="predicted"/>
<keyword evidence="1" id="KW-0812">Transmembrane</keyword>
<feature type="transmembrane region" description="Helical" evidence="1">
    <location>
        <begin position="78"/>
        <end position="98"/>
    </location>
</feature>
<feature type="transmembrane region" description="Helical" evidence="1">
    <location>
        <begin position="172"/>
        <end position="193"/>
    </location>
</feature>
<dbReference type="OrthoDB" id="9781069at2"/>